<dbReference type="AlphaFoldDB" id="A0A930PK57"/>
<proteinExistence type="predicted"/>
<organism evidence="1 2">
    <name type="scientific">Rothia dentocariosa</name>
    <dbReference type="NCBI Taxonomy" id="2047"/>
    <lineage>
        <taxon>Bacteria</taxon>
        <taxon>Bacillati</taxon>
        <taxon>Actinomycetota</taxon>
        <taxon>Actinomycetes</taxon>
        <taxon>Micrococcales</taxon>
        <taxon>Micrococcaceae</taxon>
        <taxon>Rothia</taxon>
    </lineage>
</organism>
<sequence>MENIQKTLEWNPGANLDQVATALVGQGNDYRQHPGLKGLVLDKKNDKGKWESVGNNCNRDDLCCDGDAIVIAKTLENGNDSNAHLLSATLREYYNNSSKLANRFKQIGWSLGVNNSTEAYQKISEYTDLDGAVLEWFLAGYVKEEISLTACRKLAEFIY</sequence>
<gene>
    <name evidence="1" type="ORF">HXO56_11360</name>
</gene>
<dbReference type="Proteomes" id="UP000769484">
    <property type="component" value="Unassembled WGS sequence"/>
</dbReference>
<comment type="caution">
    <text evidence="1">The sequence shown here is derived from an EMBL/GenBank/DDBJ whole genome shotgun (WGS) entry which is preliminary data.</text>
</comment>
<evidence type="ECO:0000313" key="2">
    <source>
        <dbReference type="Proteomes" id="UP000769484"/>
    </source>
</evidence>
<dbReference type="EMBL" id="JABZXJ010000086">
    <property type="protein sequence ID" value="MBF1650658.1"/>
    <property type="molecule type" value="Genomic_DNA"/>
</dbReference>
<protein>
    <submittedName>
        <fullName evidence="1">Uncharacterized protein</fullName>
    </submittedName>
</protein>
<reference evidence="1" key="1">
    <citation type="submission" date="2020-04" db="EMBL/GenBank/DDBJ databases">
        <title>Deep metagenomics examines the oral microbiome during advanced dental caries in children, revealing novel taxa and co-occurrences with host molecules.</title>
        <authorList>
            <person name="Baker J.L."/>
            <person name="Morton J.T."/>
            <person name="Dinis M."/>
            <person name="Alvarez R."/>
            <person name="Tran N.C."/>
            <person name="Knight R."/>
            <person name="Edlund A."/>
        </authorList>
    </citation>
    <scope>NUCLEOTIDE SEQUENCE</scope>
    <source>
        <strain evidence="1">JCVI_47_bin.4</strain>
    </source>
</reference>
<evidence type="ECO:0000313" key="1">
    <source>
        <dbReference type="EMBL" id="MBF1650658.1"/>
    </source>
</evidence>
<accession>A0A930PK57</accession>
<name>A0A930PK57_9MICC</name>